<evidence type="ECO:0000259" key="2">
    <source>
        <dbReference type="Pfam" id="PF03807"/>
    </source>
</evidence>
<dbReference type="Gene3D" id="3.40.50.720">
    <property type="entry name" value="NAD(P)-binding Rossmann-like Domain"/>
    <property type="match status" value="1"/>
</dbReference>
<evidence type="ECO:0000256" key="1">
    <source>
        <dbReference type="ARBA" id="ARBA00005525"/>
    </source>
</evidence>
<feature type="domain" description="Pyrroline-5-carboxylate reductase catalytic N-terminal" evidence="2">
    <location>
        <begin position="81"/>
        <end position="166"/>
    </location>
</feature>
<organism evidence="3 4">
    <name type="scientific">Ceratotherium simum simum</name>
    <name type="common">Southern white rhinoceros</name>
    <dbReference type="NCBI Taxonomy" id="73337"/>
    <lineage>
        <taxon>Eukaryota</taxon>
        <taxon>Metazoa</taxon>
        <taxon>Chordata</taxon>
        <taxon>Craniata</taxon>
        <taxon>Vertebrata</taxon>
        <taxon>Euteleostomi</taxon>
        <taxon>Mammalia</taxon>
        <taxon>Eutheria</taxon>
        <taxon>Laurasiatheria</taxon>
        <taxon>Perissodactyla</taxon>
        <taxon>Rhinocerotidae</taxon>
        <taxon>Ceratotherium</taxon>
    </lineage>
</organism>
<evidence type="ECO:0000313" key="4">
    <source>
        <dbReference type="RefSeq" id="XP_004426457.1"/>
    </source>
</evidence>
<dbReference type="Pfam" id="PF03807">
    <property type="entry name" value="F420_oxidored"/>
    <property type="match status" value="1"/>
</dbReference>
<dbReference type="PANTHER" id="PTHR11645">
    <property type="entry name" value="PYRROLINE-5-CARBOXYLATE REDUCTASE"/>
    <property type="match status" value="1"/>
</dbReference>
<dbReference type="InterPro" id="IPR028939">
    <property type="entry name" value="P5C_Rdtase_cat_N"/>
</dbReference>
<evidence type="ECO:0000313" key="3">
    <source>
        <dbReference type="Proteomes" id="UP000694910"/>
    </source>
</evidence>
<dbReference type="Proteomes" id="UP000694910">
    <property type="component" value="Unplaced"/>
</dbReference>
<reference evidence="4" key="1">
    <citation type="submission" date="2025-08" db="UniProtKB">
        <authorList>
            <consortium name="RefSeq"/>
        </authorList>
    </citation>
    <scope>IDENTIFICATION</scope>
</reference>
<sequence length="361" mass="40179">MDMLEDLESLQFEYGIREEDRCWLYLQGRSRGLMIKACAHAAFFCKLFRNLRESLHEKQTSKRLSTGSLDDAPDDDALRAGIIGGGRLGKQLAHALLQLVPIPAEGLQISTRRPEALAEFQKLGVQCFYHNSSLVAWANVIFLCCLPSQLPNICVEIQTSLDKACIVYSFVAAVPIPRLKLLLNHTNILRPQYQCGEDFVNIWGANKDITAALQDPAILQATCPYSPAGGIILNVKWLEGVFYAALNLCTVKDMPHAQVLQLLSEQFLSAHFEDCGKDGASCPKFQLLDFVSKAYAKNLLQKRPFPWFDLTAVQLKETPFSQHLSTSTALQDHLTQLYCDSFGISLTKEQQPVVSTGSPSQ</sequence>
<dbReference type="GeneID" id="101394718"/>
<dbReference type="RefSeq" id="XP_004426457.1">
    <property type="nucleotide sequence ID" value="XM_004426400.2"/>
</dbReference>
<comment type="similarity">
    <text evidence="1">Belongs to the pyrroline-5-carboxylate reductase family.</text>
</comment>
<protein>
    <submittedName>
        <fullName evidence="4">NADP-dependent oxidoreductase domain-containing protein 1</fullName>
    </submittedName>
</protein>
<proteinExistence type="inferred from homology"/>
<dbReference type="PANTHER" id="PTHR11645:SF58">
    <property type="entry name" value="NADP-DEPENDENT OXIDOREDUCTASE DOMAIN-CONTAINING PROTEIN 1"/>
    <property type="match status" value="1"/>
</dbReference>
<dbReference type="InterPro" id="IPR036291">
    <property type="entry name" value="NAD(P)-bd_dom_sf"/>
</dbReference>
<gene>
    <name evidence="4" type="primary">LOC101394718</name>
</gene>
<keyword evidence="3" id="KW-1185">Reference proteome</keyword>
<dbReference type="SUPFAM" id="SSF51735">
    <property type="entry name" value="NAD(P)-binding Rossmann-fold domains"/>
    <property type="match status" value="1"/>
</dbReference>
<name>A0ABM0HGA6_CERSS</name>
<accession>A0ABM0HGA6</accession>